<dbReference type="WBParaSite" id="ACRNAN_scaffold691.g29666.t1">
    <property type="protein sequence ID" value="ACRNAN_scaffold691.g29666.t1"/>
    <property type="gene ID" value="ACRNAN_scaffold691.g29666"/>
</dbReference>
<dbReference type="PANTHER" id="PTHR23324">
    <property type="entry name" value="SEC14 RELATED PROTEIN"/>
    <property type="match status" value="1"/>
</dbReference>
<sequence length="257" mass="29807">MRWLIAWNYKIDEIVPKYKKLSNVMKCLKLNELEEIDDFDKINEYVAKLVPGAKYFPGGLMGYDKEGYVIIFQAIAQTCPKELVKCGRVSDMYHMALIDFVLTYKLIRKQEKIHKRRLGIKLVCDTDGWSMDLLYMPTVKMYMNLIRFVQEMFPELAKTLIVINAPPMMSTIYQLFKPAFAEATREKIVFYGKDYKSKLTEEFGAEHLFEKWGGSKLPQNGVPTGSLRVGAPPPDHIKYDPTKNPHHIDNKKLTKLN</sequence>
<dbReference type="InterPro" id="IPR051064">
    <property type="entry name" value="SEC14/CRAL-TRIO_domain"/>
</dbReference>
<reference evidence="3" key="1">
    <citation type="submission" date="2022-11" db="UniProtKB">
        <authorList>
            <consortium name="WormBaseParasite"/>
        </authorList>
    </citation>
    <scope>IDENTIFICATION</scope>
</reference>
<dbReference type="Pfam" id="PF00650">
    <property type="entry name" value="CRAL_TRIO"/>
    <property type="match status" value="1"/>
</dbReference>
<proteinExistence type="predicted"/>
<dbReference type="InterPro" id="IPR036865">
    <property type="entry name" value="CRAL-TRIO_dom_sf"/>
</dbReference>
<dbReference type="SUPFAM" id="SSF52087">
    <property type="entry name" value="CRAL/TRIO domain"/>
    <property type="match status" value="1"/>
</dbReference>
<dbReference type="CDD" id="cd00170">
    <property type="entry name" value="SEC14"/>
    <property type="match status" value="1"/>
</dbReference>
<organism evidence="2 3">
    <name type="scientific">Acrobeloides nanus</name>
    <dbReference type="NCBI Taxonomy" id="290746"/>
    <lineage>
        <taxon>Eukaryota</taxon>
        <taxon>Metazoa</taxon>
        <taxon>Ecdysozoa</taxon>
        <taxon>Nematoda</taxon>
        <taxon>Chromadorea</taxon>
        <taxon>Rhabditida</taxon>
        <taxon>Tylenchina</taxon>
        <taxon>Cephalobomorpha</taxon>
        <taxon>Cephaloboidea</taxon>
        <taxon>Cephalobidae</taxon>
        <taxon>Acrobeloides</taxon>
    </lineage>
</organism>
<accession>A0A914EAY8</accession>
<dbReference type="SMART" id="SM00516">
    <property type="entry name" value="SEC14"/>
    <property type="match status" value="1"/>
</dbReference>
<dbReference type="PROSITE" id="PS50191">
    <property type="entry name" value="CRAL_TRIO"/>
    <property type="match status" value="1"/>
</dbReference>
<protein>
    <submittedName>
        <fullName evidence="3">CRAL-TRIO domain-containing protein</fullName>
    </submittedName>
</protein>
<evidence type="ECO:0000259" key="1">
    <source>
        <dbReference type="PROSITE" id="PS50191"/>
    </source>
</evidence>
<dbReference type="PANTHER" id="PTHR23324:SF7">
    <property type="entry name" value="CRAL-TRIO DOMAIN-CONTAINING PROTEIN"/>
    <property type="match status" value="1"/>
</dbReference>
<evidence type="ECO:0000313" key="2">
    <source>
        <dbReference type="Proteomes" id="UP000887540"/>
    </source>
</evidence>
<name>A0A914EAY8_9BILA</name>
<dbReference type="AlphaFoldDB" id="A0A914EAY8"/>
<dbReference type="GO" id="GO:0005737">
    <property type="term" value="C:cytoplasm"/>
    <property type="evidence" value="ECO:0007669"/>
    <property type="project" value="TreeGrafter"/>
</dbReference>
<dbReference type="Gene3D" id="3.40.525.10">
    <property type="entry name" value="CRAL-TRIO lipid binding domain"/>
    <property type="match status" value="1"/>
</dbReference>
<dbReference type="InterPro" id="IPR001251">
    <property type="entry name" value="CRAL-TRIO_dom"/>
</dbReference>
<evidence type="ECO:0000313" key="3">
    <source>
        <dbReference type="WBParaSite" id="ACRNAN_scaffold691.g29666.t1"/>
    </source>
</evidence>
<feature type="domain" description="CRAL-TRIO" evidence="1">
    <location>
        <begin position="48"/>
        <end position="220"/>
    </location>
</feature>
<dbReference type="Proteomes" id="UP000887540">
    <property type="component" value="Unplaced"/>
</dbReference>
<keyword evidence="2" id="KW-1185">Reference proteome</keyword>